<keyword evidence="4 15" id="KW-0133">Cell shape</keyword>
<evidence type="ECO:0000256" key="7">
    <source>
        <dbReference type="ARBA" id="ARBA00023316"/>
    </source>
</evidence>
<feature type="binding site" evidence="15">
    <location>
        <position position="188"/>
    </location>
    <ligand>
        <name>UDP-N-acetyl-alpha-D-muramoyl-L-alanyl-D-glutamate</name>
        <dbReference type="ChEBI" id="CHEBI:83900"/>
    </ligand>
</feature>
<dbReference type="AlphaFoldDB" id="A0A9J6RGG4"/>
<dbReference type="Pfam" id="PF02875">
    <property type="entry name" value="Mur_ligase_C"/>
    <property type="match status" value="1"/>
</dbReference>
<protein>
    <recommendedName>
        <fullName evidence="11 15">UDP-N-acetylmuramoyl-L-alanyl-D-glutamate--2,6-diaminopimelate ligase</fullName>
        <ecNumber evidence="10 15">6.3.2.13</ecNumber>
    </recommendedName>
    <alternativeName>
        <fullName evidence="12 15">Meso-A2pm-adding enzyme</fullName>
    </alternativeName>
    <alternativeName>
        <fullName evidence="13 15">Meso-diaminopimelate-adding enzyme</fullName>
    </alternativeName>
    <alternativeName>
        <fullName evidence="14 15">UDP-MurNAc-L-Ala-D-Glu:meso-diaminopimelate ligase</fullName>
    </alternativeName>
    <alternativeName>
        <fullName evidence="15">UDP-MurNAc-tripeptide synthetase</fullName>
    </alternativeName>
    <alternativeName>
        <fullName evidence="15">UDP-N-acetylmuramyl-tripeptide synthetase</fullName>
    </alternativeName>
</protein>
<dbReference type="Gene3D" id="3.90.190.20">
    <property type="entry name" value="Mur ligase, C-terminal domain"/>
    <property type="match status" value="1"/>
</dbReference>
<feature type="binding site" evidence="15">
    <location>
        <position position="386"/>
    </location>
    <ligand>
        <name>meso-2,6-diaminopimelate</name>
        <dbReference type="ChEBI" id="CHEBI:57791"/>
    </ligand>
</feature>
<keyword evidence="15" id="KW-0547">Nucleotide-binding</keyword>
<comment type="similarity">
    <text evidence="2 15">Belongs to the MurCDEF family. MurE subfamily.</text>
</comment>
<dbReference type="GO" id="GO:0008360">
    <property type="term" value="P:regulation of cell shape"/>
    <property type="evidence" value="ECO:0007669"/>
    <property type="project" value="UniProtKB-KW"/>
</dbReference>
<accession>A0A9J6RGG4</accession>
<feature type="binding site" evidence="15">
    <location>
        <begin position="410"/>
        <end position="413"/>
    </location>
    <ligand>
        <name>meso-2,6-diaminopimelate</name>
        <dbReference type="ChEBI" id="CHEBI:57791"/>
    </ligand>
</feature>
<feature type="short sequence motif" description="Meso-diaminopimelate recognition motif" evidence="15">
    <location>
        <begin position="410"/>
        <end position="413"/>
    </location>
</feature>
<proteinExistence type="inferred from homology"/>
<evidence type="ECO:0000256" key="12">
    <source>
        <dbReference type="ARBA" id="ARBA00075482"/>
    </source>
</evidence>
<sequence length="490" mass="54461">MKTLINLLSILPVYQLEGEIDHQTVTGLTVDSREVKEGDLFVCIPGYTVDGHAFVNQAKENGAIAIVAEKAVDVVGIPIIYVRDTNRVLPILANQFYDHPTKKLHVTGVTGTNGKTSVTHLLDEIYRLDERKTASIGTIQMKIGNEVYPVANTTPEASFLQKNFQAMVQQKVEHVVMEVSSHALDLGRVNGCDFDTAIFTNLSQDHLDFHKDMDSYMRAKTRLFFQLGNSYDAKHPKYAVINQDDAYSDAFIRATSQPVVTYGIDHEANVQASDILLAATGTSFRLTTWMGEVFIRTNLMGKFNVYNMLAAATAALLSGVPLKTIKQSFEHSKGVRGRFEAVDSDLDFGVVIDYSHTPDSLDNVLKTLKSFVKGRIYLVVGCGGDRDKKKRPIMAEIADQQADFTFYTSDNPRSEDPMQIIEDMLVGVKSKQYEVCLDRKEAIENAIARAEADDVVLIAGKGHENYQIIGDQVLDFDDYQIALAAIKRND</sequence>
<evidence type="ECO:0000256" key="10">
    <source>
        <dbReference type="ARBA" id="ARBA00066633"/>
    </source>
</evidence>
<evidence type="ECO:0000259" key="17">
    <source>
        <dbReference type="Pfam" id="PF01225"/>
    </source>
</evidence>
<feature type="binding site" evidence="15">
    <location>
        <position position="32"/>
    </location>
    <ligand>
        <name>UDP-N-acetyl-alpha-D-muramoyl-L-alanyl-D-glutamate</name>
        <dbReference type="ChEBI" id="CHEBI:83900"/>
    </ligand>
</feature>
<keyword evidence="15 20" id="KW-0436">Ligase</keyword>
<evidence type="ECO:0000256" key="9">
    <source>
        <dbReference type="ARBA" id="ARBA00056782"/>
    </source>
</evidence>
<name>A0A9J6RGG4_9BACI</name>
<keyword evidence="3 15" id="KW-0132">Cell division</keyword>
<reference evidence="20" key="1">
    <citation type="submission" date="2022-11" db="EMBL/GenBank/DDBJ databases">
        <title>WGS of Natronobacillus azotifigens 24KS-1, an anaerobic diazotrophic haloalkaliphile from soda-rich habitats.</title>
        <authorList>
            <person name="Sorokin D.Y."/>
            <person name="Merkel A.Y."/>
        </authorList>
    </citation>
    <scope>NUCLEOTIDE SEQUENCE</scope>
    <source>
        <strain evidence="20">24KS-1</strain>
    </source>
</reference>
<dbReference type="InterPro" id="IPR004101">
    <property type="entry name" value="Mur_ligase_C"/>
</dbReference>
<feature type="binding site" evidence="15">
    <location>
        <position position="180"/>
    </location>
    <ligand>
        <name>UDP-N-acetyl-alpha-D-muramoyl-L-alanyl-D-glutamate</name>
        <dbReference type="ChEBI" id="CHEBI:83900"/>
    </ligand>
</feature>
<dbReference type="GO" id="GO:0071555">
    <property type="term" value="P:cell wall organization"/>
    <property type="evidence" value="ECO:0007669"/>
    <property type="project" value="UniProtKB-KW"/>
</dbReference>
<comment type="subcellular location">
    <subcellularLocation>
        <location evidence="15 16">Cytoplasm</location>
    </subcellularLocation>
</comment>
<feature type="binding site" evidence="15">
    <location>
        <position position="460"/>
    </location>
    <ligand>
        <name>meso-2,6-diaminopimelate</name>
        <dbReference type="ChEBI" id="CHEBI:57791"/>
    </ligand>
</feature>
<evidence type="ECO:0000259" key="18">
    <source>
        <dbReference type="Pfam" id="PF02875"/>
    </source>
</evidence>
<dbReference type="SUPFAM" id="SSF53244">
    <property type="entry name" value="MurD-like peptide ligases, peptide-binding domain"/>
    <property type="match status" value="1"/>
</dbReference>
<feature type="binding site" evidence="15">
    <location>
        <position position="464"/>
    </location>
    <ligand>
        <name>meso-2,6-diaminopimelate</name>
        <dbReference type="ChEBI" id="CHEBI:57791"/>
    </ligand>
</feature>
<dbReference type="NCBIfam" id="NF001126">
    <property type="entry name" value="PRK00139.1-4"/>
    <property type="match status" value="1"/>
</dbReference>
<dbReference type="PANTHER" id="PTHR23135">
    <property type="entry name" value="MUR LIGASE FAMILY MEMBER"/>
    <property type="match status" value="1"/>
</dbReference>
<dbReference type="EC" id="6.3.2.13" evidence="10 15"/>
<dbReference type="PANTHER" id="PTHR23135:SF4">
    <property type="entry name" value="UDP-N-ACETYLMURAMOYL-L-ALANYL-D-GLUTAMATE--2,6-DIAMINOPIMELATE LIGASE MURE HOMOLOG, CHLOROPLASTIC"/>
    <property type="match status" value="1"/>
</dbReference>
<dbReference type="Gene3D" id="3.40.1390.10">
    <property type="entry name" value="MurE/MurF, N-terminal domain"/>
    <property type="match status" value="1"/>
</dbReference>
<dbReference type="EMBL" id="JAPRAT010000041">
    <property type="protein sequence ID" value="MCZ0704534.1"/>
    <property type="molecule type" value="Genomic_DNA"/>
</dbReference>
<evidence type="ECO:0000256" key="3">
    <source>
        <dbReference type="ARBA" id="ARBA00022618"/>
    </source>
</evidence>
<evidence type="ECO:0000256" key="13">
    <source>
        <dbReference type="ARBA" id="ARBA00076158"/>
    </source>
</evidence>
<keyword evidence="6 15" id="KW-0131">Cell cycle</keyword>
<feature type="binding site" evidence="15">
    <location>
        <position position="152"/>
    </location>
    <ligand>
        <name>UDP-N-acetyl-alpha-D-muramoyl-L-alanyl-D-glutamate</name>
        <dbReference type="ChEBI" id="CHEBI:83900"/>
    </ligand>
</feature>
<dbReference type="Pfam" id="PF01225">
    <property type="entry name" value="Mur_ligase"/>
    <property type="match status" value="1"/>
</dbReference>
<evidence type="ECO:0000313" key="20">
    <source>
        <dbReference type="EMBL" id="MCZ0704534.1"/>
    </source>
</evidence>
<keyword evidence="7 15" id="KW-0961">Cell wall biogenesis/degradation</keyword>
<evidence type="ECO:0000256" key="16">
    <source>
        <dbReference type="RuleBase" id="RU004135"/>
    </source>
</evidence>
<evidence type="ECO:0000259" key="19">
    <source>
        <dbReference type="Pfam" id="PF08245"/>
    </source>
</evidence>
<feature type="domain" description="Mur ligase N-terminal catalytic" evidence="17">
    <location>
        <begin position="25"/>
        <end position="97"/>
    </location>
</feature>
<keyword evidence="5 15" id="KW-0573">Peptidoglycan synthesis</keyword>
<dbReference type="InterPro" id="IPR000713">
    <property type="entry name" value="Mur_ligase_N"/>
</dbReference>
<feature type="modified residue" description="N6-carboxylysine" evidence="15">
    <location>
        <position position="220"/>
    </location>
</feature>
<feature type="domain" description="Mur ligase C-terminal" evidence="18">
    <location>
        <begin position="337"/>
        <end position="462"/>
    </location>
</feature>
<dbReference type="Proteomes" id="UP001084197">
    <property type="component" value="Unassembled WGS sequence"/>
</dbReference>
<dbReference type="InterPro" id="IPR036565">
    <property type="entry name" value="Mur-like_cat_sf"/>
</dbReference>
<evidence type="ECO:0000256" key="1">
    <source>
        <dbReference type="ARBA" id="ARBA00004752"/>
    </source>
</evidence>
<comment type="caution">
    <text evidence="20">The sequence shown here is derived from an EMBL/GenBank/DDBJ whole genome shotgun (WGS) entry which is preliminary data.</text>
</comment>
<dbReference type="GO" id="GO:0005524">
    <property type="term" value="F:ATP binding"/>
    <property type="evidence" value="ECO:0007669"/>
    <property type="project" value="UniProtKB-UniRule"/>
</dbReference>
<comment type="cofactor">
    <cofactor evidence="15">
        <name>Mg(2+)</name>
        <dbReference type="ChEBI" id="CHEBI:18420"/>
    </cofactor>
</comment>
<dbReference type="NCBIfam" id="NF001124">
    <property type="entry name" value="PRK00139.1-2"/>
    <property type="match status" value="1"/>
</dbReference>
<dbReference type="SUPFAM" id="SSF63418">
    <property type="entry name" value="MurE/MurF N-terminal domain"/>
    <property type="match status" value="1"/>
</dbReference>
<dbReference type="GO" id="GO:0009252">
    <property type="term" value="P:peptidoglycan biosynthetic process"/>
    <property type="evidence" value="ECO:0007669"/>
    <property type="project" value="UniProtKB-UniRule"/>
</dbReference>
<evidence type="ECO:0000256" key="6">
    <source>
        <dbReference type="ARBA" id="ARBA00023306"/>
    </source>
</evidence>
<feature type="binding site" evidence="15">
    <location>
        <begin position="153"/>
        <end position="154"/>
    </location>
    <ligand>
        <name>UDP-N-acetyl-alpha-D-muramoyl-L-alanyl-D-glutamate</name>
        <dbReference type="ChEBI" id="CHEBI:83900"/>
    </ligand>
</feature>
<dbReference type="GO" id="GO:0000287">
    <property type="term" value="F:magnesium ion binding"/>
    <property type="evidence" value="ECO:0007669"/>
    <property type="project" value="UniProtKB-UniRule"/>
</dbReference>
<keyword evidence="21" id="KW-1185">Reference proteome</keyword>
<evidence type="ECO:0000313" key="21">
    <source>
        <dbReference type="Proteomes" id="UP001084197"/>
    </source>
</evidence>
<evidence type="ECO:0000256" key="15">
    <source>
        <dbReference type="HAMAP-Rule" id="MF_00208"/>
    </source>
</evidence>
<feature type="domain" description="Mur ligase central" evidence="19">
    <location>
        <begin position="109"/>
        <end position="315"/>
    </location>
</feature>
<feature type="binding site" evidence="15">
    <location>
        <begin position="111"/>
        <end position="117"/>
    </location>
    <ligand>
        <name>ATP</name>
        <dbReference type="ChEBI" id="CHEBI:30616"/>
    </ligand>
</feature>
<keyword evidence="15" id="KW-0460">Magnesium</keyword>
<comment type="pathway">
    <text evidence="1 15 16">Cell wall biogenesis; peptidoglycan biosynthesis.</text>
</comment>
<dbReference type="InterPro" id="IPR035911">
    <property type="entry name" value="MurE/MurF_N"/>
</dbReference>
<dbReference type="GO" id="GO:0051301">
    <property type="term" value="P:cell division"/>
    <property type="evidence" value="ECO:0007669"/>
    <property type="project" value="UniProtKB-KW"/>
</dbReference>
<comment type="PTM">
    <text evidence="15">Carboxylation is probably crucial for Mg(2+) binding and, consequently, for the gamma-phosphate positioning of ATP.</text>
</comment>
<dbReference type="InterPro" id="IPR005761">
    <property type="entry name" value="UDP-N-AcMur-Glu-dNH2Pim_ligase"/>
</dbReference>
<comment type="catalytic activity">
    <reaction evidence="8 15">
        <text>UDP-N-acetyl-alpha-D-muramoyl-L-alanyl-D-glutamate + meso-2,6-diaminopimelate + ATP = UDP-N-acetyl-alpha-D-muramoyl-L-alanyl-gamma-D-glutamyl-meso-2,6-diaminopimelate + ADP + phosphate + H(+)</text>
        <dbReference type="Rhea" id="RHEA:23676"/>
        <dbReference type="ChEBI" id="CHEBI:15378"/>
        <dbReference type="ChEBI" id="CHEBI:30616"/>
        <dbReference type="ChEBI" id="CHEBI:43474"/>
        <dbReference type="ChEBI" id="CHEBI:57791"/>
        <dbReference type="ChEBI" id="CHEBI:83900"/>
        <dbReference type="ChEBI" id="CHEBI:83905"/>
        <dbReference type="ChEBI" id="CHEBI:456216"/>
        <dbReference type="EC" id="6.3.2.13"/>
    </reaction>
</comment>
<comment type="caution">
    <text evidence="15">Lacks conserved residue(s) required for the propagation of feature annotation.</text>
</comment>
<keyword evidence="15" id="KW-0067">ATP-binding</keyword>
<evidence type="ECO:0000256" key="2">
    <source>
        <dbReference type="ARBA" id="ARBA00005898"/>
    </source>
</evidence>
<dbReference type="HAMAP" id="MF_00208">
    <property type="entry name" value="MurE"/>
    <property type="match status" value="1"/>
</dbReference>
<dbReference type="FunFam" id="3.90.190.20:FF:000006">
    <property type="entry name" value="UDP-N-acetylmuramoyl-L-alanyl-D-glutamate--2,6-diaminopimelate ligase"/>
    <property type="match status" value="1"/>
</dbReference>
<dbReference type="SUPFAM" id="SSF53623">
    <property type="entry name" value="MurD-like peptide ligases, catalytic domain"/>
    <property type="match status" value="1"/>
</dbReference>
<dbReference type="Pfam" id="PF08245">
    <property type="entry name" value="Mur_ligase_M"/>
    <property type="match status" value="1"/>
</dbReference>
<dbReference type="Gene3D" id="3.40.1190.10">
    <property type="entry name" value="Mur-like, catalytic domain"/>
    <property type="match status" value="1"/>
</dbReference>
<evidence type="ECO:0000256" key="8">
    <source>
        <dbReference type="ARBA" id="ARBA00050251"/>
    </source>
</evidence>
<evidence type="ECO:0000256" key="5">
    <source>
        <dbReference type="ARBA" id="ARBA00022984"/>
    </source>
</evidence>
<comment type="function">
    <text evidence="9 15">Catalyzes the addition of meso-diaminopimelic acid to the nucleotide precursor UDP-N-acetylmuramoyl-L-alanyl-D-glutamate (UMAG) in the biosynthesis of bacterial cell-wall peptidoglycan.</text>
</comment>
<dbReference type="InterPro" id="IPR036615">
    <property type="entry name" value="Mur_ligase_C_dom_sf"/>
</dbReference>
<evidence type="ECO:0000256" key="4">
    <source>
        <dbReference type="ARBA" id="ARBA00022960"/>
    </source>
</evidence>
<evidence type="ECO:0000256" key="11">
    <source>
        <dbReference type="ARBA" id="ARBA00072883"/>
    </source>
</evidence>
<gene>
    <name evidence="15" type="primary">murE</name>
    <name evidence="20" type="ORF">OWO01_15085</name>
</gene>
<dbReference type="NCBIfam" id="TIGR01085">
    <property type="entry name" value="murE"/>
    <property type="match status" value="1"/>
</dbReference>
<dbReference type="RefSeq" id="WP_268781308.1">
    <property type="nucleotide sequence ID" value="NZ_JAPRAT010000041.1"/>
</dbReference>
<evidence type="ECO:0000256" key="14">
    <source>
        <dbReference type="ARBA" id="ARBA00081560"/>
    </source>
</evidence>
<organism evidence="20 21">
    <name type="scientific">Natronobacillus azotifigens</name>
    <dbReference type="NCBI Taxonomy" id="472978"/>
    <lineage>
        <taxon>Bacteria</taxon>
        <taxon>Bacillati</taxon>
        <taxon>Bacillota</taxon>
        <taxon>Bacilli</taxon>
        <taxon>Bacillales</taxon>
        <taxon>Bacillaceae</taxon>
        <taxon>Natronobacillus</taxon>
    </lineage>
</organism>
<dbReference type="InterPro" id="IPR013221">
    <property type="entry name" value="Mur_ligase_cen"/>
</dbReference>
<dbReference type="GO" id="GO:0008765">
    <property type="term" value="F:UDP-N-acetylmuramoylalanyl-D-glutamate-2,6-diaminopimelate ligase activity"/>
    <property type="evidence" value="ECO:0007669"/>
    <property type="project" value="UniProtKB-UniRule"/>
</dbReference>
<keyword evidence="15" id="KW-0963">Cytoplasm</keyword>
<dbReference type="GO" id="GO:0005737">
    <property type="term" value="C:cytoplasm"/>
    <property type="evidence" value="ECO:0007669"/>
    <property type="project" value="UniProtKB-SubCell"/>
</dbReference>